<protein>
    <submittedName>
        <fullName evidence="1">Ankyrin repeat-containing protein</fullName>
    </submittedName>
</protein>
<name>A0A378LSN8_9GAMM</name>
<dbReference type="SUPFAM" id="SSF140860">
    <property type="entry name" value="Pseudo ankyrin repeat-like"/>
    <property type="match status" value="1"/>
</dbReference>
<keyword evidence="2" id="KW-1185">Reference proteome</keyword>
<reference evidence="1 2" key="1">
    <citation type="submission" date="2018-06" db="EMBL/GenBank/DDBJ databases">
        <authorList>
            <consortium name="Pathogen Informatics"/>
            <person name="Doyle S."/>
        </authorList>
    </citation>
    <scope>NUCLEOTIDE SEQUENCE [LARGE SCALE GENOMIC DNA]</scope>
    <source>
        <strain evidence="1 2">NCTC11532</strain>
    </source>
</reference>
<sequence>MSETSSPIQRDQRIIVRNLNKYLESQDLSFRLETSGVCRGLALVRCKYILEGREDEYYAMLDRISNLKNMSADIEITHFANDILVAFAPNLFDSSKEQKDAVSNFKIAGKPLKTSLKVNMITSDIGWTSTFDAINLQKDEVMLLGSPTHAWSVSRLPDEQGYRLADPNDPQGYVDYQDSTALVGAIHTIASTYGWQGDLGLDLEIVRHPKASPRNPPLPSAKQIYNAFMDLQSQFADKAGLQEWDQLKYLCRSDNTDGIEVLFQTSNPKPTDKELIKGLALAVSYNSSKTIKFFLDNPSPYLQQVMQTQQTSESFFNAAIKDGKYGSFQALAQHALTHPYYLSMLTQKNATALIHNAATGGSLEILQKLISDFTQNATPPLPLSELAKTIKSKIKGEDAIEAAIGKKGECGTSNTQCISQLLDILQKTNKMPDDLTLQHYLLKAIETNQPHLVKLFCDTIKTLPSKHQELLFKSISLTPTTARKTDYSVLKELEKASIDLSGVRGVMKEKAGNATGVLDSIGDKLCKFNNWLGGVTAANNMSYCKHRLKELKEKASDENNPTTNNSLP</sequence>
<dbReference type="RefSeq" id="WP_031567612.1">
    <property type="nucleotide sequence ID" value="NZ_CAAAIS010000007.1"/>
</dbReference>
<evidence type="ECO:0000313" key="2">
    <source>
        <dbReference type="Proteomes" id="UP000255297"/>
    </source>
</evidence>
<dbReference type="Proteomes" id="UP000255297">
    <property type="component" value="Unassembled WGS sequence"/>
</dbReference>
<dbReference type="AlphaFoldDB" id="A0A378LSN8"/>
<proteinExistence type="predicted"/>
<dbReference type="EMBL" id="UGPB01000001">
    <property type="protein sequence ID" value="STY28852.1"/>
    <property type="molecule type" value="Genomic_DNA"/>
</dbReference>
<evidence type="ECO:0000313" key="1">
    <source>
        <dbReference type="EMBL" id="STY28852.1"/>
    </source>
</evidence>
<gene>
    <name evidence="1" type="ORF">NCTC11532_01029</name>
</gene>
<accession>A0A378LSN8</accession>
<dbReference type="OrthoDB" id="5647189at2"/>
<organism evidence="1 2">
    <name type="scientific">Legionella wadsworthii</name>
    <dbReference type="NCBI Taxonomy" id="28088"/>
    <lineage>
        <taxon>Bacteria</taxon>
        <taxon>Pseudomonadati</taxon>
        <taxon>Pseudomonadota</taxon>
        <taxon>Gammaproteobacteria</taxon>
        <taxon>Legionellales</taxon>
        <taxon>Legionellaceae</taxon>
        <taxon>Legionella</taxon>
    </lineage>
</organism>
<dbReference type="STRING" id="1122170.GCA_000701265_01989"/>